<organism evidence="1 2">
    <name type="scientific">Liparis tanakae</name>
    <name type="common">Tanaka's snailfish</name>
    <dbReference type="NCBI Taxonomy" id="230148"/>
    <lineage>
        <taxon>Eukaryota</taxon>
        <taxon>Metazoa</taxon>
        <taxon>Chordata</taxon>
        <taxon>Craniata</taxon>
        <taxon>Vertebrata</taxon>
        <taxon>Euteleostomi</taxon>
        <taxon>Actinopterygii</taxon>
        <taxon>Neopterygii</taxon>
        <taxon>Teleostei</taxon>
        <taxon>Neoteleostei</taxon>
        <taxon>Acanthomorphata</taxon>
        <taxon>Eupercaria</taxon>
        <taxon>Perciformes</taxon>
        <taxon>Cottioidei</taxon>
        <taxon>Cottales</taxon>
        <taxon>Liparidae</taxon>
        <taxon>Liparis</taxon>
    </lineage>
</organism>
<dbReference type="Proteomes" id="UP000314294">
    <property type="component" value="Unassembled WGS sequence"/>
</dbReference>
<dbReference type="OrthoDB" id="10038672at2759"/>
<gene>
    <name evidence="1" type="ORF">EYF80_041685</name>
</gene>
<comment type="caution">
    <text evidence="1">The sequence shown here is derived from an EMBL/GenBank/DDBJ whole genome shotgun (WGS) entry which is preliminary data.</text>
</comment>
<sequence>MRARRPILMLRHNLHEALWGVALDGQGERSIIFLREETAFTLQNEQNKLAKARSPRGSKGHGAVCGFPRSHQTCGTHDRWMGVIFVFTWGALEDPSYPVNSHGERRS</sequence>
<dbReference type="AlphaFoldDB" id="A0A4Z2G5R4"/>
<evidence type="ECO:0000313" key="2">
    <source>
        <dbReference type="Proteomes" id="UP000314294"/>
    </source>
</evidence>
<dbReference type="EMBL" id="SRLO01000710">
    <property type="protein sequence ID" value="TNN48114.1"/>
    <property type="molecule type" value="Genomic_DNA"/>
</dbReference>
<proteinExistence type="predicted"/>
<protein>
    <submittedName>
        <fullName evidence="1">Uncharacterized protein</fullName>
    </submittedName>
</protein>
<reference evidence="1 2" key="1">
    <citation type="submission" date="2019-03" db="EMBL/GenBank/DDBJ databases">
        <title>First draft genome of Liparis tanakae, snailfish: a comprehensive survey of snailfish specific genes.</title>
        <authorList>
            <person name="Kim W."/>
            <person name="Song I."/>
            <person name="Jeong J.-H."/>
            <person name="Kim D."/>
            <person name="Kim S."/>
            <person name="Ryu S."/>
            <person name="Song J.Y."/>
            <person name="Lee S.K."/>
        </authorList>
    </citation>
    <scope>NUCLEOTIDE SEQUENCE [LARGE SCALE GENOMIC DNA]</scope>
    <source>
        <tissue evidence="1">Muscle</tissue>
    </source>
</reference>
<keyword evidence="2" id="KW-1185">Reference proteome</keyword>
<accession>A0A4Z2G5R4</accession>
<name>A0A4Z2G5R4_9TELE</name>
<evidence type="ECO:0000313" key="1">
    <source>
        <dbReference type="EMBL" id="TNN48114.1"/>
    </source>
</evidence>